<keyword evidence="1" id="KW-0812">Transmembrane</keyword>
<name>A0AAN4Z6J5_9BILA</name>
<evidence type="ECO:0000313" key="2">
    <source>
        <dbReference type="EMBL" id="GMR35467.1"/>
    </source>
</evidence>
<feature type="transmembrane region" description="Helical" evidence="1">
    <location>
        <begin position="68"/>
        <end position="91"/>
    </location>
</feature>
<keyword evidence="1" id="KW-0472">Membrane</keyword>
<comment type="caution">
    <text evidence="2">The sequence shown here is derived from an EMBL/GenBank/DDBJ whole genome shotgun (WGS) entry which is preliminary data.</text>
</comment>
<reference evidence="3" key="1">
    <citation type="submission" date="2022-10" db="EMBL/GenBank/DDBJ databases">
        <title>Genome assembly of Pristionchus species.</title>
        <authorList>
            <person name="Yoshida K."/>
            <person name="Sommer R.J."/>
        </authorList>
    </citation>
    <scope>NUCLEOTIDE SEQUENCE [LARGE SCALE GENOMIC DNA]</scope>
    <source>
        <strain evidence="3">RS5460</strain>
    </source>
</reference>
<dbReference type="Proteomes" id="UP001328107">
    <property type="component" value="Unassembled WGS sequence"/>
</dbReference>
<keyword evidence="3" id="KW-1185">Reference proteome</keyword>
<proteinExistence type="predicted"/>
<evidence type="ECO:0000313" key="3">
    <source>
        <dbReference type="Proteomes" id="UP001328107"/>
    </source>
</evidence>
<feature type="non-terminal residue" evidence="2">
    <location>
        <position position="1"/>
    </location>
</feature>
<feature type="transmembrane region" description="Helical" evidence="1">
    <location>
        <begin position="41"/>
        <end position="62"/>
    </location>
</feature>
<accession>A0AAN4Z6J5</accession>
<protein>
    <submittedName>
        <fullName evidence="2">Uncharacterized protein</fullName>
    </submittedName>
</protein>
<gene>
    <name evidence="2" type="ORF">PMAYCL1PPCAC_05662</name>
</gene>
<feature type="non-terminal residue" evidence="2">
    <location>
        <position position="110"/>
    </location>
</feature>
<evidence type="ECO:0000256" key="1">
    <source>
        <dbReference type="SAM" id="Phobius"/>
    </source>
</evidence>
<dbReference type="AlphaFoldDB" id="A0AAN4Z6J5"/>
<dbReference type="EMBL" id="BTRK01000002">
    <property type="protein sequence ID" value="GMR35467.1"/>
    <property type="molecule type" value="Genomic_DNA"/>
</dbReference>
<sequence length="110" mass="12620">RSLMSTFNWRDCKHYARCCIEHSTKVFRLLIIIGLVWHAKFLLWSLLGATGLLLTCIGALGVYTEIRFLMHTYFLLMALELMANYSLLLMFSSSNSSLSYSTKRSTLNSL</sequence>
<keyword evidence="1" id="KW-1133">Transmembrane helix</keyword>
<organism evidence="2 3">
    <name type="scientific">Pristionchus mayeri</name>
    <dbReference type="NCBI Taxonomy" id="1317129"/>
    <lineage>
        <taxon>Eukaryota</taxon>
        <taxon>Metazoa</taxon>
        <taxon>Ecdysozoa</taxon>
        <taxon>Nematoda</taxon>
        <taxon>Chromadorea</taxon>
        <taxon>Rhabditida</taxon>
        <taxon>Rhabditina</taxon>
        <taxon>Diplogasteromorpha</taxon>
        <taxon>Diplogasteroidea</taxon>
        <taxon>Neodiplogasteridae</taxon>
        <taxon>Pristionchus</taxon>
    </lineage>
</organism>